<dbReference type="InterPro" id="IPR008217">
    <property type="entry name" value="Ccc1_fam"/>
</dbReference>
<organism evidence="6 7">
    <name type="scientific">Candidatus Gottesmanbacteria bacterium RIFCSPHIGHO2_01_FULL_40_15</name>
    <dbReference type="NCBI Taxonomy" id="1798376"/>
    <lineage>
        <taxon>Bacteria</taxon>
        <taxon>Candidatus Gottesmaniibacteriota</taxon>
    </lineage>
</organism>
<name>A0A1F5Z731_9BACT</name>
<dbReference type="InterPro" id="IPR039376">
    <property type="entry name" value="Ferritin_CCC1_N"/>
</dbReference>
<feature type="transmembrane region" description="Helical" evidence="5">
    <location>
        <begin position="228"/>
        <end position="248"/>
    </location>
</feature>
<evidence type="ECO:0000256" key="1">
    <source>
        <dbReference type="ARBA" id="ARBA00004127"/>
    </source>
</evidence>
<dbReference type="GO" id="GO:0005384">
    <property type="term" value="F:manganese ion transmembrane transporter activity"/>
    <property type="evidence" value="ECO:0007669"/>
    <property type="project" value="InterPro"/>
</dbReference>
<reference evidence="6 7" key="1">
    <citation type="journal article" date="2016" name="Nat. Commun.">
        <title>Thousands of microbial genomes shed light on interconnected biogeochemical processes in an aquifer system.</title>
        <authorList>
            <person name="Anantharaman K."/>
            <person name="Brown C.T."/>
            <person name="Hug L.A."/>
            <person name="Sharon I."/>
            <person name="Castelle C.J."/>
            <person name="Probst A.J."/>
            <person name="Thomas B.C."/>
            <person name="Singh A."/>
            <person name="Wilkins M.J."/>
            <person name="Karaoz U."/>
            <person name="Brodie E.L."/>
            <person name="Williams K.H."/>
            <person name="Hubbard S.S."/>
            <person name="Banfield J.F."/>
        </authorList>
    </citation>
    <scope>NUCLEOTIDE SEQUENCE [LARGE SCALE GENOMIC DNA]</scope>
</reference>
<keyword evidence="2 5" id="KW-0812">Transmembrane</keyword>
<evidence type="ECO:0000313" key="6">
    <source>
        <dbReference type="EMBL" id="OGG08185.1"/>
    </source>
</evidence>
<dbReference type="AlphaFoldDB" id="A0A1F5Z731"/>
<keyword evidence="4 5" id="KW-0472">Membrane</keyword>
<dbReference type="GO" id="GO:0012505">
    <property type="term" value="C:endomembrane system"/>
    <property type="evidence" value="ECO:0007669"/>
    <property type="project" value="UniProtKB-SubCell"/>
</dbReference>
<dbReference type="SUPFAM" id="SSF47240">
    <property type="entry name" value="Ferritin-like"/>
    <property type="match status" value="1"/>
</dbReference>
<evidence type="ECO:0000256" key="5">
    <source>
        <dbReference type="SAM" id="Phobius"/>
    </source>
</evidence>
<dbReference type="GO" id="GO:0030026">
    <property type="term" value="P:intracellular manganese ion homeostasis"/>
    <property type="evidence" value="ECO:0007669"/>
    <property type="project" value="InterPro"/>
</dbReference>
<evidence type="ECO:0000256" key="2">
    <source>
        <dbReference type="ARBA" id="ARBA00022692"/>
    </source>
</evidence>
<feature type="transmembrane region" description="Helical" evidence="5">
    <location>
        <begin position="163"/>
        <end position="182"/>
    </location>
</feature>
<feature type="transmembrane region" description="Helical" evidence="5">
    <location>
        <begin position="260"/>
        <end position="281"/>
    </location>
</feature>
<dbReference type="GO" id="GO:0016491">
    <property type="term" value="F:oxidoreductase activity"/>
    <property type="evidence" value="ECO:0007669"/>
    <property type="project" value="InterPro"/>
</dbReference>
<protein>
    <submittedName>
        <fullName evidence="6">Rubrerythrin family protein</fullName>
    </submittedName>
</protein>
<dbReference type="Pfam" id="PF01988">
    <property type="entry name" value="VIT1"/>
    <property type="match status" value="1"/>
</dbReference>
<comment type="caution">
    <text evidence="6">The sequence shown here is derived from an EMBL/GenBank/DDBJ whole genome shotgun (WGS) entry which is preliminary data.</text>
</comment>
<dbReference type="CDD" id="cd02431">
    <property type="entry name" value="Ferritin_CCC1_C"/>
    <property type="match status" value="1"/>
</dbReference>
<feature type="transmembrane region" description="Helical" evidence="5">
    <location>
        <begin position="133"/>
        <end position="157"/>
    </location>
</feature>
<comment type="subcellular location">
    <subcellularLocation>
        <location evidence="1">Endomembrane system</location>
        <topology evidence="1">Multi-pass membrane protein</topology>
    </subcellularLocation>
</comment>
<dbReference type="EMBL" id="MFJF01000005">
    <property type="protein sequence ID" value="OGG08185.1"/>
    <property type="molecule type" value="Genomic_DNA"/>
</dbReference>
<accession>A0A1F5Z731</accession>
<dbReference type="CDD" id="cd01044">
    <property type="entry name" value="Ferritin_CCC1_N"/>
    <property type="match status" value="1"/>
</dbReference>
<proteinExistence type="predicted"/>
<sequence length="289" mass="32600">MNHDDLVKIKNFQRSEITEYYVYKNLSRLSKNPENKKILKTIADDEYRHYNFWKKISKQDVPADRLKVFFYSSLARILGLMFTTKLMELGEENAQVAYRDFSAKIPRIEKIITDEDRHELDTLNLINDRFLKYVGSIVLGLNDALVELTGALAGLTFALADSALIALVGFITGVAASLSMAASEYLSIKSEEKNDKDALRASLYTGTAYLIVVLLLISPYLILSRVYFSLVMTLMIAVLIIVFFSFYVSVAQQISFKKHFTQMLVISMGVAAVSFAIGIILRKSLGIET</sequence>
<dbReference type="Gene3D" id="1.10.620.20">
    <property type="entry name" value="Ribonucleotide Reductase, subunit A"/>
    <property type="match status" value="1"/>
</dbReference>
<feature type="transmembrane region" description="Helical" evidence="5">
    <location>
        <begin position="203"/>
        <end position="222"/>
    </location>
</feature>
<dbReference type="InterPro" id="IPR009078">
    <property type="entry name" value="Ferritin-like_SF"/>
</dbReference>
<keyword evidence="3 5" id="KW-1133">Transmembrane helix</keyword>
<evidence type="ECO:0000256" key="3">
    <source>
        <dbReference type="ARBA" id="ARBA00022989"/>
    </source>
</evidence>
<gene>
    <name evidence="6" type="ORF">A2777_02250</name>
</gene>
<dbReference type="InterPro" id="IPR012348">
    <property type="entry name" value="RNR-like"/>
</dbReference>
<evidence type="ECO:0000256" key="4">
    <source>
        <dbReference type="ARBA" id="ARBA00023136"/>
    </source>
</evidence>
<dbReference type="Proteomes" id="UP000177354">
    <property type="component" value="Unassembled WGS sequence"/>
</dbReference>
<evidence type="ECO:0000313" key="7">
    <source>
        <dbReference type="Proteomes" id="UP000177354"/>
    </source>
</evidence>